<name>A0AAV0S0U1_9ROSI</name>
<comment type="caution">
    <text evidence="2">The sequence shown here is derived from an EMBL/GenBank/DDBJ whole genome shotgun (WGS) entry which is preliminary data.</text>
</comment>
<gene>
    <name evidence="2" type="ORF">LITE_LOCUS51000</name>
</gene>
<organism evidence="2 3">
    <name type="scientific">Linum tenue</name>
    <dbReference type="NCBI Taxonomy" id="586396"/>
    <lineage>
        <taxon>Eukaryota</taxon>
        <taxon>Viridiplantae</taxon>
        <taxon>Streptophyta</taxon>
        <taxon>Embryophyta</taxon>
        <taxon>Tracheophyta</taxon>
        <taxon>Spermatophyta</taxon>
        <taxon>Magnoliopsida</taxon>
        <taxon>eudicotyledons</taxon>
        <taxon>Gunneridae</taxon>
        <taxon>Pentapetalae</taxon>
        <taxon>rosids</taxon>
        <taxon>fabids</taxon>
        <taxon>Malpighiales</taxon>
        <taxon>Linaceae</taxon>
        <taxon>Linum</taxon>
    </lineage>
</organism>
<keyword evidence="3" id="KW-1185">Reference proteome</keyword>
<dbReference type="Gene3D" id="4.10.60.10">
    <property type="entry name" value="Zinc finger, CCHC-type"/>
    <property type="match status" value="1"/>
</dbReference>
<feature type="region of interest" description="Disordered" evidence="1">
    <location>
        <begin position="171"/>
        <end position="193"/>
    </location>
</feature>
<dbReference type="PANTHER" id="PTHR34222:SF100">
    <property type="entry name" value="CCHC-TYPE DOMAIN-CONTAINING PROTEIN"/>
    <property type="match status" value="1"/>
</dbReference>
<evidence type="ECO:0000313" key="2">
    <source>
        <dbReference type="EMBL" id="CAI0626779.1"/>
    </source>
</evidence>
<feature type="region of interest" description="Disordered" evidence="1">
    <location>
        <begin position="24"/>
        <end position="59"/>
    </location>
</feature>
<reference evidence="2" key="1">
    <citation type="submission" date="2022-08" db="EMBL/GenBank/DDBJ databases">
        <authorList>
            <person name="Gutierrez-Valencia J."/>
        </authorList>
    </citation>
    <scope>NUCLEOTIDE SEQUENCE</scope>
</reference>
<dbReference type="PANTHER" id="PTHR34222">
    <property type="entry name" value="GAG_PRE-INTEGRS DOMAIN-CONTAINING PROTEIN"/>
    <property type="match status" value="1"/>
</dbReference>
<evidence type="ECO:0000256" key="1">
    <source>
        <dbReference type="SAM" id="MobiDB-lite"/>
    </source>
</evidence>
<protein>
    <submittedName>
        <fullName evidence="2">Uncharacterized protein</fullName>
    </submittedName>
</protein>
<evidence type="ECO:0000313" key="3">
    <source>
        <dbReference type="Proteomes" id="UP001154282"/>
    </source>
</evidence>
<sequence length="193" mass="21067">MKPLPTVVMAFDDLLQHEQKLKAEGSLKQKTGQSVALAVGGNNSNSTPPRANRDNPPAKGDREELFCNYCKKTNHVIKDCWRLKKKKQDRENAENAGRFAGSVGQNIGSEEGSQTEGLHIEVGNRFASPVGGFTAEEMSRLRSILQMSNSTSPTSPQSPVINHRAHSVTTHLPAFPNSAGPDISQDDWFGSRN</sequence>
<accession>A0AAV0S0U1</accession>
<dbReference type="EMBL" id="CAMGYJ010000011">
    <property type="protein sequence ID" value="CAI0626779.1"/>
    <property type="molecule type" value="Genomic_DNA"/>
</dbReference>
<proteinExistence type="predicted"/>
<dbReference type="Proteomes" id="UP001154282">
    <property type="component" value="Unassembled WGS sequence"/>
</dbReference>
<dbReference type="AlphaFoldDB" id="A0AAV0S0U1"/>